<reference evidence="1" key="1">
    <citation type="submission" date="2023-08" db="EMBL/GenBank/DDBJ databases">
        <title>Reference Genome Resource for the Citrus Pathogen Phytophthora citrophthora.</title>
        <authorList>
            <person name="Moller H."/>
            <person name="Coetzee B."/>
            <person name="Rose L.J."/>
            <person name="Van Niekerk J.M."/>
        </authorList>
    </citation>
    <scope>NUCLEOTIDE SEQUENCE</scope>
    <source>
        <strain evidence="1">STE-U-9442</strain>
    </source>
</reference>
<dbReference type="Proteomes" id="UP001259832">
    <property type="component" value="Unassembled WGS sequence"/>
</dbReference>
<dbReference type="EMBL" id="JASMQC010000017">
    <property type="protein sequence ID" value="KAK1938891.1"/>
    <property type="molecule type" value="Genomic_DNA"/>
</dbReference>
<evidence type="ECO:0000313" key="1">
    <source>
        <dbReference type="EMBL" id="KAK1938891.1"/>
    </source>
</evidence>
<gene>
    <name evidence="1" type="ORF">P3T76_008966</name>
</gene>
<evidence type="ECO:0000313" key="2">
    <source>
        <dbReference type="Proteomes" id="UP001259832"/>
    </source>
</evidence>
<sequence>MEVTAFKTSPAASFRYTIALRDDKLSIRMEGCVSKKQWCKGGMSTNDNTSSSNSMPDASAGDYAKRKISVLKDGILRLELVMTISFFRTSWEAKYVFDLDPVSIERFDMLESKLRDCREELEELRGKLDGVCLHSFATLKATTRTANSIIMWNVTEAIDFIRTEGDGVLTFVQPGVYHIESVINCVPDDNDQKLTLSKNGEVVQSIYCVYANGYWTSEVLDAAVRVEENDEVTVTCVCSVTEPYLSVTLLGS</sequence>
<dbReference type="InterPro" id="IPR008983">
    <property type="entry name" value="Tumour_necrosis_fac-like_dom"/>
</dbReference>
<comment type="caution">
    <text evidence="1">The sequence shown here is derived from an EMBL/GenBank/DDBJ whole genome shotgun (WGS) entry which is preliminary data.</text>
</comment>
<dbReference type="SUPFAM" id="SSF49842">
    <property type="entry name" value="TNF-like"/>
    <property type="match status" value="1"/>
</dbReference>
<name>A0AAD9GI32_9STRA</name>
<accession>A0AAD9GI32</accession>
<keyword evidence="2" id="KW-1185">Reference proteome</keyword>
<proteinExistence type="predicted"/>
<dbReference type="AlphaFoldDB" id="A0AAD9GI32"/>
<dbReference type="Gene3D" id="2.60.120.40">
    <property type="match status" value="1"/>
</dbReference>
<organism evidence="1 2">
    <name type="scientific">Phytophthora citrophthora</name>
    <dbReference type="NCBI Taxonomy" id="4793"/>
    <lineage>
        <taxon>Eukaryota</taxon>
        <taxon>Sar</taxon>
        <taxon>Stramenopiles</taxon>
        <taxon>Oomycota</taxon>
        <taxon>Peronosporomycetes</taxon>
        <taxon>Peronosporales</taxon>
        <taxon>Peronosporaceae</taxon>
        <taxon>Phytophthora</taxon>
    </lineage>
</organism>
<protein>
    <submittedName>
        <fullName evidence="1">Uncharacterized protein</fullName>
    </submittedName>
</protein>